<evidence type="ECO:0000256" key="2">
    <source>
        <dbReference type="ARBA" id="ARBA00023004"/>
    </source>
</evidence>
<dbReference type="InterPro" id="IPR017900">
    <property type="entry name" value="4Fe4S_Fe_S_CS"/>
</dbReference>
<name>A0A3N0AHG0_9ACTN</name>
<keyword evidence="3" id="KW-0411">Iron-sulfur</keyword>
<protein>
    <submittedName>
        <fullName evidence="5">4Fe-4S ferredoxin</fullName>
    </submittedName>
</protein>
<dbReference type="PANTHER" id="PTHR40447:SF1">
    <property type="entry name" value="ANAEROBIC SULFITE REDUCTASE SUBUNIT A"/>
    <property type="match status" value="1"/>
</dbReference>
<proteinExistence type="predicted"/>
<evidence type="ECO:0000256" key="3">
    <source>
        <dbReference type="ARBA" id="ARBA00023014"/>
    </source>
</evidence>
<dbReference type="OrthoDB" id="9795302at2"/>
<comment type="caution">
    <text evidence="5">The sequence shown here is derived from an EMBL/GenBank/DDBJ whole genome shotgun (WGS) entry which is preliminary data.</text>
</comment>
<dbReference type="SUPFAM" id="SSF46548">
    <property type="entry name" value="alpha-helical ferredoxin"/>
    <property type="match status" value="1"/>
</dbReference>
<dbReference type="RefSeq" id="WP_123197380.1">
    <property type="nucleotide sequence ID" value="NZ_QICB01000001.1"/>
</dbReference>
<dbReference type="PROSITE" id="PS00198">
    <property type="entry name" value="4FE4S_FER_1"/>
    <property type="match status" value="2"/>
</dbReference>
<keyword evidence="1" id="KW-0479">Metal-binding</keyword>
<gene>
    <name evidence="5" type="ORF">DMP07_01490</name>
</gene>
<dbReference type="Proteomes" id="UP000267368">
    <property type="component" value="Unassembled WGS sequence"/>
</dbReference>
<evidence type="ECO:0000313" key="5">
    <source>
        <dbReference type="EMBL" id="RNL21539.1"/>
    </source>
</evidence>
<keyword evidence="6" id="KW-1185">Reference proteome</keyword>
<dbReference type="GO" id="GO:0046872">
    <property type="term" value="F:metal ion binding"/>
    <property type="evidence" value="ECO:0007669"/>
    <property type="project" value="UniProtKB-KW"/>
</dbReference>
<dbReference type="AlphaFoldDB" id="A0A3N0AHG0"/>
<accession>A0A3N0AHG0</accession>
<organism evidence="5 6">
    <name type="scientific">Slackia faecicanis</name>
    <dbReference type="NCBI Taxonomy" id="255723"/>
    <lineage>
        <taxon>Bacteria</taxon>
        <taxon>Bacillati</taxon>
        <taxon>Actinomycetota</taxon>
        <taxon>Coriobacteriia</taxon>
        <taxon>Eggerthellales</taxon>
        <taxon>Eggerthellaceae</taxon>
        <taxon>Slackia</taxon>
    </lineage>
</organism>
<dbReference type="PROSITE" id="PS51379">
    <property type="entry name" value="4FE4S_FER_2"/>
    <property type="match status" value="2"/>
</dbReference>
<sequence>MAISKSAVAALLERISATQPVFVPCKVSGGSKFVEFGEGVVPAFDMQNTKEPPKELFFPATEKMYRWKRHEGELSIEQAALADAPFTVFGVRPCDMASIDRLDQVFLTKGFVDEFYEARRNAATVVAMACPTADRTCFCSSMGVDSGAAPSADVLLTDCGDCYEAAAQTPRGEAAVRAWGDAVSAWAPASAPKRAACTLEVDAEGLAEKLPHLFENDLWEDVAASCLTCGTCTFVCPTCYCFDISQDVRADEGSRFRCWDSCMFADYTQMAGGHNPRARKSARVRQRFMHKLCFFEQRYGTGLCVGCGRCMRECPASVDITRIIERIGEADV</sequence>
<keyword evidence="2" id="KW-0408">Iron</keyword>
<dbReference type="Pfam" id="PF17179">
    <property type="entry name" value="Fer4_22"/>
    <property type="match status" value="1"/>
</dbReference>
<dbReference type="PANTHER" id="PTHR40447">
    <property type="entry name" value="ANAEROBIC SULFITE REDUCTASE SUBUNIT A"/>
    <property type="match status" value="1"/>
</dbReference>
<dbReference type="EMBL" id="QICB01000001">
    <property type="protein sequence ID" value="RNL21539.1"/>
    <property type="molecule type" value="Genomic_DNA"/>
</dbReference>
<dbReference type="InterPro" id="IPR017896">
    <property type="entry name" value="4Fe4S_Fe-S-bd"/>
</dbReference>
<dbReference type="GO" id="GO:0051536">
    <property type="term" value="F:iron-sulfur cluster binding"/>
    <property type="evidence" value="ECO:0007669"/>
    <property type="project" value="UniProtKB-KW"/>
</dbReference>
<evidence type="ECO:0000313" key="6">
    <source>
        <dbReference type="Proteomes" id="UP000267368"/>
    </source>
</evidence>
<evidence type="ECO:0000259" key="4">
    <source>
        <dbReference type="PROSITE" id="PS51379"/>
    </source>
</evidence>
<feature type="domain" description="4Fe-4S ferredoxin-type" evidence="4">
    <location>
        <begin position="216"/>
        <end position="247"/>
    </location>
</feature>
<reference evidence="6" key="1">
    <citation type="submission" date="2018-05" db="EMBL/GenBank/DDBJ databases">
        <title>Genome Sequencing of selected type strains of the family Eggerthellaceae.</title>
        <authorList>
            <person name="Danylec N."/>
            <person name="Stoll D.A."/>
            <person name="Doetsch A."/>
            <person name="Huch M."/>
        </authorList>
    </citation>
    <scope>NUCLEOTIDE SEQUENCE [LARGE SCALE GENOMIC DNA]</scope>
    <source>
        <strain evidence="6">DSM 17537</strain>
    </source>
</reference>
<evidence type="ECO:0000256" key="1">
    <source>
        <dbReference type="ARBA" id="ARBA00022723"/>
    </source>
</evidence>
<feature type="domain" description="4Fe-4S ferredoxin-type" evidence="4">
    <location>
        <begin position="295"/>
        <end position="326"/>
    </location>
</feature>